<comment type="caution">
    <text evidence="3">The sequence shown here is derived from an EMBL/GenBank/DDBJ whole genome shotgun (WGS) entry which is preliminary data.</text>
</comment>
<organism evidence="3 4">
    <name type="scientific">Paramarasmius palmivorus</name>
    <dbReference type="NCBI Taxonomy" id="297713"/>
    <lineage>
        <taxon>Eukaryota</taxon>
        <taxon>Fungi</taxon>
        <taxon>Dikarya</taxon>
        <taxon>Basidiomycota</taxon>
        <taxon>Agaricomycotina</taxon>
        <taxon>Agaricomycetes</taxon>
        <taxon>Agaricomycetidae</taxon>
        <taxon>Agaricales</taxon>
        <taxon>Marasmiineae</taxon>
        <taxon>Marasmiaceae</taxon>
        <taxon>Paramarasmius</taxon>
    </lineage>
</organism>
<reference evidence="3 4" key="1">
    <citation type="submission" date="2024-01" db="EMBL/GenBank/DDBJ databases">
        <title>A draft genome for a cacao thread blight-causing isolate of Paramarasmius palmivorus.</title>
        <authorList>
            <person name="Baruah I.K."/>
            <person name="Bukari Y."/>
            <person name="Amoako-Attah I."/>
            <person name="Meinhardt L.W."/>
            <person name="Bailey B.A."/>
            <person name="Cohen S.P."/>
        </authorList>
    </citation>
    <scope>NUCLEOTIDE SEQUENCE [LARGE SCALE GENOMIC DNA]</scope>
    <source>
        <strain evidence="3 4">GH-12</strain>
    </source>
</reference>
<evidence type="ECO:0000256" key="1">
    <source>
        <dbReference type="SAM" id="Phobius"/>
    </source>
</evidence>
<feature type="transmembrane region" description="Helical" evidence="1">
    <location>
        <begin position="115"/>
        <end position="134"/>
    </location>
</feature>
<evidence type="ECO:0000313" key="4">
    <source>
        <dbReference type="Proteomes" id="UP001383192"/>
    </source>
</evidence>
<accession>A0AAW0DS25</accession>
<keyword evidence="1" id="KW-1133">Transmembrane helix</keyword>
<protein>
    <recommendedName>
        <fullName evidence="2">DUF6533 domain-containing protein</fullName>
    </recommendedName>
</protein>
<dbReference type="AlphaFoldDB" id="A0AAW0DS25"/>
<dbReference type="Proteomes" id="UP001383192">
    <property type="component" value="Unassembled WGS sequence"/>
</dbReference>
<dbReference type="EMBL" id="JAYKXP010000009">
    <property type="protein sequence ID" value="KAK7054325.1"/>
    <property type="molecule type" value="Genomic_DNA"/>
</dbReference>
<sequence>MTTPGPDALLQQLKALFTVLEQTRQVNYMLSIVFLGYDIIIMLDAEVEFIWSATWSFPKALYLFARYYGVAYLILDFSVKQQLNLPLEVSFVQYSFPGQPSNPFGSCTCRRYLKFYALGGAIMFTTAVNVILVMRLHALYGKKKKVLLWLLFLLIGEFASELYISAEVTTHTQKTTMAAPPGIPLGGCLATAPQVLTLVGWVPCLIAATIFFGMTLYQMVVSLSNKNVGFRWSNFRNSFTPLLSSFYVDGAIYFSLIASILLISTITSIVLEGPLIEIAIPWLVAIYSFSGSRLVLNLRRAAMGEKSTMTWEETMSFRAEAGSNSTSGSDEFPMRSFPVRVRRQDVYKA</sequence>
<feature type="domain" description="DUF6533" evidence="2">
    <location>
        <begin position="31"/>
        <end position="70"/>
    </location>
</feature>
<feature type="transmembrane region" description="Helical" evidence="1">
    <location>
        <begin position="242"/>
        <end position="266"/>
    </location>
</feature>
<proteinExistence type="predicted"/>
<keyword evidence="4" id="KW-1185">Reference proteome</keyword>
<dbReference type="InterPro" id="IPR045340">
    <property type="entry name" value="DUF6533"/>
</dbReference>
<keyword evidence="1" id="KW-0812">Transmembrane</keyword>
<evidence type="ECO:0000259" key="2">
    <source>
        <dbReference type="Pfam" id="PF20151"/>
    </source>
</evidence>
<name>A0AAW0DS25_9AGAR</name>
<feature type="transmembrane region" description="Helical" evidence="1">
    <location>
        <begin position="278"/>
        <end position="296"/>
    </location>
</feature>
<dbReference type="Pfam" id="PF20151">
    <property type="entry name" value="DUF6533"/>
    <property type="match status" value="1"/>
</dbReference>
<evidence type="ECO:0000313" key="3">
    <source>
        <dbReference type="EMBL" id="KAK7054325.1"/>
    </source>
</evidence>
<feature type="transmembrane region" description="Helical" evidence="1">
    <location>
        <begin position="198"/>
        <end position="221"/>
    </location>
</feature>
<keyword evidence="1" id="KW-0472">Membrane</keyword>
<feature type="transmembrane region" description="Helical" evidence="1">
    <location>
        <begin position="146"/>
        <end position="166"/>
    </location>
</feature>
<gene>
    <name evidence="3" type="ORF">VNI00_003518</name>
</gene>